<dbReference type="Gene3D" id="1.10.530.10">
    <property type="match status" value="1"/>
</dbReference>
<dbReference type="SUPFAM" id="SSF53955">
    <property type="entry name" value="Lysozyme-like"/>
    <property type="match status" value="1"/>
</dbReference>
<feature type="chain" id="PRO_5039442669" evidence="2">
    <location>
        <begin position="25"/>
        <end position="597"/>
    </location>
</feature>
<evidence type="ECO:0000313" key="4">
    <source>
        <dbReference type="Proteomes" id="UP000275401"/>
    </source>
</evidence>
<feature type="region of interest" description="Disordered" evidence="1">
    <location>
        <begin position="33"/>
        <end position="92"/>
    </location>
</feature>
<dbReference type="EMBL" id="RIBZ01000723">
    <property type="protein sequence ID" value="RNF97623.1"/>
    <property type="molecule type" value="Genomic_DNA"/>
</dbReference>
<gene>
    <name evidence="3" type="ORF">EEJ42_36995</name>
</gene>
<keyword evidence="2" id="KW-0732">Signal</keyword>
<organism evidence="3 4">
    <name type="scientific">Streptomyces botrytidirepellens</name>
    <dbReference type="NCBI Taxonomy" id="2486417"/>
    <lineage>
        <taxon>Bacteria</taxon>
        <taxon>Bacillati</taxon>
        <taxon>Actinomycetota</taxon>
        <taxon>Actinomycetes</taxon>
        <taxon>Kitasatosporales</taxon>
        <taxon>Streptomycetaceae</taxon>
        <taxon>Streptomyces</taxon>
    </lineage>
</organism>
<dbReference type="PANTHER" id="PTHR30163:SF8">
    <property type="entry name" value="LYTIC MUREIN TRANSGLYCOSYLASE"/>
    <property type="match status" value="1"/>
</dbReference>
<dbReference type="Proteomes" id="UP000275401">
    <property type="component" value="Unassembled WGS sequence"/>
</dbReference>
<feature type="signal peptide" evidence="2">
    <location>
        <begin position="1"/>
        <end position="24"/>
    </location>
</feature>
<feature type="compositionally biased region" description="Pro residues" evidence="1">
    <location>
        <begin position="346"/>
        <end position="362"/>
    </location>
</feature>
<dbReference type="PANTHER" id="PTHR30163">
    <property type="entry name" value="MEMBRANE-BOUND LYTIC MUREIN TRANSGLYCOSYLASE B"/>
    <property type="match status" value="1"/>
</dbReference>
<dbReference type="CDD" id="cd13399">
    <property type="entry name" value="Slt35-like"/>
    <property type="match status" value="1"/>
</dbReference>
<feature type="compositionally biased region" description="Basic and acidic residues" evidence="1">
    <location>
        <begin position="38"/>
        <end position="50"/>
    </location>
</feature>
<evidence type="ECO:0000313" key="3">
    <source>
        <dbReference type="EMBL" id="RNF97623.1"/>
    </source>
</evidence>
<protein>
    <submittedName>
        <fullName evidence="3">Lytic transglycosylase</fullName>
    </submittedName>
</protein>
<proteinExistence type="predicted"/>
<feature type="region of interest" description="Disordered" evidence="1">
    <location>
        <begin position="268"/>
        <end position="366"/>
    </location>
</feature>
<evidence type="ECO:0000256" key="1">
    <source>
        <dbReference type="SAM" id="MobiDB-lite"/>
    </source>
</evidence>
<dbReference type="RefSeq" id="WP_123106567.1">
    <property type="nucleotide sequence ID" value="NZ_RIBZ01000723.1"/>
</dbReference>
<comment type="caution">
    <text evidence="3">The sequence shown here is derived from an EMBL/GenBank/DDBJ whole genome shotgun (WGS) entry which is preliminary data.</text>
</comment>
<sequence>MAPLIGRRLRKGAATTAVAAAAMAALTASQAPGFAAQEHADGDHRDRDRASGAQPSPDAPIDGGGSYHTDLPPLTKPDKPGSSIDLPGFPGSSTKAEAGIPASVLAAYKKAEAALRESKPGCNLPWQLLAAIGKVESGQARGGNVDNKGTTVSPILGPALNGNGFALIKDTDGGEFDGDTTHDRAVGPMQFIPSTWANWSEDGNGDGRSDPNNIYDAALAAGYYLCANNRDLSVQADINKAILGYNHSQEYLNTVLSWFEYYKSGTHEVPDGTGVLPSERSTPSGDGSKAGSKESGKGKGGDKDTDKGSGKGNGGAHTLPKPNDGRGGSTSPSPNPGGGGTQTPGPQLPKPPTTPPTTPAPKPTGTAKLTAVGAKQLTATAGETFTGSPKVRAVDAAGKPVAAARVKYEIRGETSARFLGLVRSVTVLTGLDGNATAPKLLAGEQPGSFTLRATAVGREKVAPVDFAATVKPRPVPRADALARLGDGVLKTGTGGSFADLLTVKATNKGKVAAGVPVTATMITDAKKPRVNDKGPYFLDAKGKPVRTLAGLKTNALGQLTLPKILTDEHAGTYLLRLTTADGAVLDVELTVTPAAAN</sequence>
<dbReference type="GO" id="GO:0008933">
    <property type="term" value="F:peptidoglycan lytic transglycosylase activity"/>
    <property type="evidence" value="ECO:0007669"/>
    <property type="project" value="TreeGrafter"/>
</dbReference>
<name>A0A3M8TWX5_9ACTN</name>
<evidence type="ECO:0000256" key="2">
    <source>
        <dbReference type="SAM" id="SignalP"/>
    </source>
</evidence>
<dbReference type="AlphaFoldDB" id="A0A3M8TWX5"/>
<accession>A0A3M8TWX5</accession>
<dbReference type="InterPro" id="IPR043426">
    <property type="entry name" value="MltB-like"/>
</dbReference>
<dbReference type="InterPro" id="IPR023346">
    <property type="entry name" value="Lysozyme-like_dom_sf"/>
</dbReference>
<reference evidence="3 4" key="1">
    <citation type="submission" date="2018-11" db="EMBL/GenBank/DDBJ databases">
        <title>The Potential of Streptomyces as Biocontrol Agents against the Tomato grey mould, Botrytis cinerea (Gray mold) Frontiers in Microbiology.</title>
        <authorList>
            <person name="Li D."/>
        </authorList>
    </citation>
    <scope>NUCLEOTIDE SEQUENCE [LARGE SCALE GENOMIC DNA]</scope>
    <source>
        <strain evidence="3 4">NEAU-LD23</strain>
    </source>
</reference>
<dbReference type="GO" id="GO:0009253">
    <property type="term" value="P:peptidoglycan catabolic process"/>
    <property type="evidence" value="ECO:0007669"/>
    <property type="project" value="TreeGrafter"/>
</dbReference>
<feature type="compositionally biased region" description="Basic and acidic residues" evidence="1">
    <location>
        <begin position="291"/>
        <end position="309"/>
    </location>
</feature>
<keyword evidence="4" id="KW-1185">Reference proteome</keyword>